<dbReference type="Proteomes" id="UP001597419">
    <property type="component" value="Unassembled WGS sequence"/>
</dbReference>
<dbReference type="InterPro" id="IPR010982">
    <property type="entry name" value="Lambda_DNA-bd_dom_sf"/>
</dbReference>
<keyword evidence="3" id="KW-1185">Reference proteome</keyword>
<dbReference type="EMBL" id="JBHUKU010000014">
    <property type="protein sequence ID" value="MFD2461593.1"/>
    <property type="molecule type" value="Genomic_DNA"/>
</dbReference>
<reference evidence="3" key="1">
    <citation type="journal article" date="2019" name="Int. J. Syst. Evol. Microbiol.">
        <title>The Global Catalogue of Microorganisms (GCM) 10K type strain sequencing project: providing services to taxonomists for standard genome sequencing and annotation.</title>
        <authorList>
            <consortium name="The Broad Institute Genomics Platform"/>
            <consortium name="The Broad Institute Genome Sequencing Center for Infectious Disease"/>
            <person name="Wu L."/>
            <person name="Ma J."/>
        </authorList>
    </citation>
    <scope>NUCLEOTIDE SEQUENCE [LARGE SCALE GENOMIC DNA]</scope>
    <source>
        <strain evidence="3">CGMCC 4.7643</strain>
    </source>
</reference>
<dbReference type="PROSITE" id="PS50943">
    <property type="entry name" value="HTH_CROC1"/>
    <property type="match status" value="1"/>
</dbReference>
<sequence>MDDNGSTTKGLRLGAALREARTSTNESLTQFAKRIRIDKAQISRWETGKMVPSVDKVARLLGALGVGPERYDEIIELAKGAGEEQWLATTLPEQRRQFAAYIDFEARAETITEVAPLLIPGIVQTAGYTRAIMMTSTVPRGEIATRVATRMGRQSVIDHERTEHPARLRVLVGEAALRQIIGDRQVMCEQLQRLRKVAGWGNVDLRVVPFGSGWHPALDGQFSILDPRETTEGFPIVCLDVRRGGLILHTKRDVAVFREAVETVLQVALSAKESSAFLADVIKEMRSG</sequence>
<evidence type="ECO:0000313" key="3">
    <source>
        <dbReference type="Proteomes" id="UP001597419"/>
    </source>
</evidence>
<dbReference type="Pfam" id="PF19054">
    <property type="entry name" value="DUF5753"/>
    <property type="match status" value="1"/>
</dbReference>
<dbReference type="CDD" id="cd00093">
    <property type="entry name" value="HTH_XRE"/>
    <property type="match status" value="1"/>
</dbReference>
<proteinExistence type="predicted"/>
<dbReference type="Gene3D" id="1.10.260.40">
    <property type="entry name" value="lambda repressor-like DNA-binding domains"/>
    <property type="match status" value="1"/>
</dbReference>
<dbReference type="InterPro" id="IPR001387">
    <property type="entry name" value="Cro/C1-type_HTH"/>
</dbReference>
<protein>
    <submittedName>
        <fullName evidence="2">Helix-turn-helix transcriptional regulator</fullName>
    </submittedName>
</protein>
<name>A0ABW5GL65_9PSEU</name>
<dbReference type="RefSeq" id="WP_345390106.1">
    <property type="nucleotide sequence ID" value="NZ_BAABHG010000004.1"/>
</dbReference>
<dbReference type="SMART" id="SM00530">
    <property type="entry name" value="HTH_XRE"/>
    <property type="match status" value="1"/>
</dbReference>
<evidence type="ECO:0000313" key="2">
    <source>
        <dbReference type="EMBL" id="MFD2461593.1"/>
    </source>
</evidence>
<dbReference type="SUPFAM" id="SSF47413">
    <property type="entry name" value="lambda repressor-like DNA-binding domains"/>
    <property type="match status" value="1"/>
</dbReference>
<dbReference type="Pfam" id="PF13560">
    <property type="entry name" value="HTH_31"/>
    <property type="match status" value="1"/>
</dbReference>
<accession>A0ABW5GL65</accession>
<comment type="caution">
    <text evidence="2">The sequence shown here is derived from an EMBL/GenBank/DDBJ whole genome shotgun (WGS) entry which is preliminary data.</text>
</comment>
<gene>
    <name evidence="2" type="ORF">ACFSYJ_23510</name>
</gene>
<feature type="domain" description="HTH cro/C1-type" evidence="1">
    <location>
        <begin position="17"/>
        <end position="74"/>
    </location>
</feature>
<evidence type="ECO:0000259" key="1">
    <source>
        <dbReference type="PROSITE" id="PS50943"/>
    </source>
</evidence>
<dbReference type="InterPro" id="IPR043917">
    <property type="entry name" value="DUF5753"/>
</dbReference>
<organism evidence="2 3">
    <name type="scientific">Amycolatopsis samaneae</name>
    <dbReference type="NCBI Taxonomy" id="664691"/>
    <lineage>
        <taxon>Bacteria</taxon>
        <taxon>Bacillati</taxon>
        <taxon>Actinomycetota</taxon>
        <taxon>Actinomycetes</taxon>
        <taxon>Pseudonocardiales</taxon>
        <taxon>Pseudonocardiaceae</taxon>
        <taxon>Amycolatopsis</taxon>
    </lineage>
</organism>